<dbReference type="EMBL" id="CAJB01000190">
    <property type="protein sequence ID" value="CCH78297.1"/>
    <property type="molecule type" value="Genomic_DNA"/>
</dbReference>
<dbReference type="AlphaFoldDB" id="A0A077LZJ1"/>
<evidence type="ECO:0000313" key="2">
    <source>
        <dbReference type="EMBL" id="CCH78297.1"/>
    </source>
</evidence>
<keyword evidence="3" id="KW-1185">Reference proteome</keyword>
<comment type="caution">
    <text evidence="2">The sequence shown here is derived from an EMBL/GenBank/DDBJ whole genome shotgun (WGS) entry which is preliminary data.</text>
</comment>
<name>A0A077LZJ1_9MICO</name>
<evidence type="ECO:0000313" key="3">
    <source>
        <dbReference type="Proteomes" id="UP000035721"/>
    </source>
</evidence>
<dbReference type="Proteomes" id="UP000035721">
    <property type="component" value="Unassembled WGS sequence"/>
</dbReference>
<evidence type="ECO:0000256" key="1">
    <source>
        <dbReference type="SAM" id="MobiDB-lite"/>
    </source>
</evidence>
<organism evidence="2 3">
    <name type="scientific">Nostocoides japonicum T1-X7</name>
    <dbReference type="NCBI Taxonomy" id="1194083"/>
    <lineage>
        <taxon>Bacteria</taxon>
        <taxon>Bacillati</taxon>
        <taxon>Actinomycetota</taxon>
        <taxon>Actinomycetes</taxon>
        <taxon>Micrococcales</taxon>
        <taxon>Intrasporangiaceae</taxon>
        <taxon>Nostocoides</taxon>
    </lineage>
</organism>
<gene>
    <name evidence="2" type="ORF">BN12_270023</name>
</gene>
<sequence length="37" mass="3618">MNPLQDKPAAVTESGGGHGSGISLAQGLAAIVERVDA</sequence>
<feature type="region of interest" description="Disordered" evidence="1">
    <location>
        <begin position="1"/>
        <end position="22"/>
    </location>
</feature>
<proteinExistence type="predicted"/>
<accession>A0A077LZJ1</accession>
<protein>
    <submittedName>
        <fullName evidence="2">Uncharacterized protein</fullName>
    </submittedName>
</protein>
<reference evidence="2 3" key="1">
    <citation type="journal article" date="2013" name="ISME J.">
        <title>A metabolic model for members of the genus Tetrasphaera involved in enhanced biological phosphorus removal.</title>
        <authorList>
            <person name="Kristiansen R."/>
            <person name="Nguyen H.T.T."/>
            <person name="Saunders A.M."/>
            <person name="Nielsen J.L."/>
            <person name="Wimmer R."/>
            <person name="Le V.Q."/>
            <person name="McIlroy S.J."/>
            <person name="Petrovski S."/>
            <person name="Seviour R.J."/>
            <person name="Calteau A."/>
            <person name="Nielsen K.L."/>
            <person name="Nielsen P.H."/>
        </authorList>
    </citation>
    <scope>NUCLEOTIDE SEQUENCE [LARGE SCALE GENOMIC DNA]</scope>
    <source>
        <strain evidence="2 3">T1-X7</strain>
    </source>
</reference>